<feature type="compositionally biased region" description="Basic and acidic residues" evidence="1">
    <location>
        <begin position="73"/>
        <end position="92"/>
    </location>
</feature>
<name>L8WZB7_THACA</name>
<feature type="transmembrane region" description="Helical" evidence="2">
    <location>
        <begin position="264"/>
        <end position="282"/>
    </location>
</feature>
<dbReference type="PANTHER" id="PTHR31323:SF1">
    <property type="entry name" value="MECHANOSENSITIVE ION CHANNEL PROTEIN"/>
    <property type="match status" value="1"/>
</dbReference>
<dbReference type="GO" id="GO:0005262">
    <property type="term" value="F:calcium channel activity"/>
    <property type="evidence" value="ECO:0007669"/>
    <property type="project" value="TreeGrafter"/>
</dbReference>
<comment type="caution">
    <text evidence="4">The sequence shown here is derived from an EMBL/GenBank/DDBJ whole genome shotgun (WGS) entry which is preliminary data.</text>
</comment>
<keyword evidence="2" id="KW-0472">Membrane</keyword>
<sequence length="453" mass="51303">MANERERQPGGDSQANHGPNARAHEGLRLPSLGMSHQSRSDLFRTDEGPPPTPPYQLYVSKSQEVIERSQPPDYEREGKEKPHVRIPDEVARPPRPAFHRGASSMSYAPSVAGSDFDDDFEEEVYDWSDDDDLLEEEAKFERTTGQRKKVRTGCGFTRIVIFFFSTLIGSTITAGLLATAPILLRIYYLKPHRTEHRTYVTDTVSAWLFWAAANVLVSWYIAVLIDLVPHIIAFAVDTVWGTVSEQLKSRIETYNATKGWIKPPFYAATAWVAWYILFAKIFKLYNPSDEDASVASYTPIVSGMITQFIALSFHRTAYQERLDAVSTVIKVIDHLRDYKPKRKSHHPNQSSSYFGGRIERDPLMMEEGVSEGAKGKGKRTSKGWFKSSDKKRAQSRSRSSSPVGSHRHSYPPRQTTPDKDGADELLAQAARTVKRAVLHDARNIRDRTQVQDW</sequence>
<accession>L8WZB7</accession>
<proteinExistence type="predicted"/>
<keyword evidence="5" id="KW-1185">Reference proteome</keyword>
<keyword evidence="2" id="KW-0812">Transmembrane</keyword>
<dbReference type="OrthoDB" id="544685at2759"/>
<evidence type="ECO:0000313" key="4">
    <source>
        <dbReference type="EMBL" id="ELU42123.1"/>
    </source>
</evidence>
<evidence type="ECO:0000259" key="3">
    <source>
        <dbReference type="Pfam" id="PF25886"/>
    </source>
</evidence>
<dbReference type="GO" id="GO:0006874">
    <property type="term" value="P:intracellular calcium ion homeostasis"/>
    <property type="evidence" value="ECO:0007669"/>
    <property type="project" value="TreeGrafter"/>
</dbReference>
<feature type="region of interest" description="Disordered" evidence="1">
    <location>
        <begin position="1"/>
        <end position="112"/>
    </location>
</feature>
<dbReference type="AlphaFoldDB" id="L8WZB7"/>
<evidence type="ECO:0000313" key="5">
    <source>
        <dbReference type="Proteomes" id="UP000011668"/>
    </source>
</evidence>
<evidence type="ECO:0000256" key="2">
    <source>
        <dbReference type="SAM" id="Phobius"/>
    </source>
</evidence>
<gene>
    <name evidence="4" type="ORF">AG1IA_03846</name>
</gene>
<feature type="compositionally biased region" description="Basic and acidic residues" evidence="1">
    <location>
        <begin position="38"/>
        <end position="47"/>
    </location>
</feature>
<evidence type="ECO:0000256" key="1">
    <source>
        <dbReference type="SAM" id="MobiDB-lite"/>
    </source>
</evidence>
<organism evidence="4 5">
    <name type="scientific">Thanatephorus cucumeris (strain AG1-IA)</name>
    <name type="common">Rice sheath blight fungus</name>
    <name type="synonym">Rhizoctonia solani</name>
    <dbReference type="NCBI Taxonomy" id="983506"/>
    <lineage>
        <taxon>Eukaryota</taxon>
        <taxon>Fungi</taxon>
        <taxon>Dikarya</taxon>
        <taxon>Basidiomycota</taxon>
        <taxon>Agaricomycotina</taxon>
        <taxon>Agaricomycetes</taxon>
        <taxon>Cantharellales</taxon>
        <taxon>Ceratobasidiaceae</taxon>
        <taxon>Rhizoctonia</taxon>
        <taxon>Rhizoctonia solani AG-1</taxon>
    </lineage>
</organism>
<reference evidence="4 5" key="1">
    <citation type="journal article" date="2013" name="Nat. Commun.">
        <title>The evolution and pathogenic mechanisms of the rice sheath blight pathogen.</title>
        <authorList>
            <person name="Zheng A."/>
            <person name="Lin R."/>
            <person name="Xu L."/>
            <person name="Qin P."/>
            <person name="Tang C."/>
            <person name="Ai P."/>
            <person name="Zhang D."/>
            <person name="Liu Y."/>
            <person name="Sun Z."/>
            <person name="Feng H."/>
            <person name="Wang Y."/>
            <person name="Chen Y."/>
            <person name="Liang X."/>
            <person name="Fu R."/>
            <person name="Li Q."/>
            <person name="Zhang J."/>
            <person name="Yu X."/>
            <person name="Xie Z."/>
            <person name="Ding L."/>
            <person name="Guan P."/>
            <person name="Tang J."/>
            <person name="Liang Y."/>
            <person name="Wang S."/>
            <person name="Deng Q."/>
            <person name="Li S."/>
            <person name="Zhu J."/>
            <person name="Wang L."/>
            <person name="Liu H."/>
            <person name="Li P."/>
        </authorList>
    </citation>
    <scope>NUCLEOTIDE SEQUENCE [LARGE SCALE GENOMIC DNA]</scope>
    <source>
        <strain evidence="5">AG-1 IA</strain>
    </source>
</reference>
<dbReference type="HOGENOM" id="CLU_604353_0_0_1"/>
<dbReference type="EMBL" id="AFRT01000924">
    <property type="protein sequence ID" value="ELU42123.1"/>
    <property type="molecule type" value="Genomic_DNA"/>
</dbReference>
<dbReference type="STRING" id="983506.L8WZB7"/>
<feature type="transmembrane region" description="Helical" evidence="2">
    <location>
        <begin position="199"/>
        <end position="221"/>
    </location>
</feature>
<dbReference type="InterPro" id="IPR058650">
    <property type="entry name" value="Msy1/2-like"/>
</dbReference>
<feature type="transmembrane region" description="Helical" evidence="2">
    <location>
        <begin position="159"/>
        <end position="187"/>
    </location>
</feature>
<dbReference type="Proteomes" id="UP000011668">
    <property type="component" value="Unassembled WGS sequence"/>
</dbReference>
<feature type="domain" description="Mechanosensitive ion channel protein Msy1/2-like transmembrane" evidence="3">
    <location>
        <begin position="162"/>
        <end position="312"/>
    </location>
</feature>
<protein>
    <recommendedName>
        <fullName evidence="3">Mechanosensitive ion channel protein Msy1/2-like transmembrane domain-containing protein</fullName>
    </recommendedName>
</protein>
<dbReference type="Pfam" id="PF25886">
    <property type="entry name" value="Msy1"/>
    <property type="match status" value="1"/>
</dbReference>
<feature type="region of interest" description="Disordered" evidence="1">
    <location>
        <begin position="368"/>
        <end position="423"/>
    </location>
</feature>
<feature type="transmembrane region" description="Helical" evidence="2">
    <location>
        <begin position="294"/>
        <end position="313"/>
    </location>
</feature>
<dbReference type="PANTHER" id="PTHR31323">
    <property type="entry name" value="MECHANOSENSITIVE ION CHANNEL PROTEIN MSY2"/>
    <property type="match status" value="1"/>
</dbReference>
<keyword evidence="2" id="KW-1133">Transmembrane helix</keyword>